<dbReference type="GO" id="GO:0043565">
    <property type="term" value="F:sequence-specific DNA binding"/>
    <property type="evidence" value="ECO:0007669"/>
    <property type="project" value="InterPro"/>
</dbReference>
<keyword evidence="2" id="KW-0067">ATP-binding</keyword>
<feature type="domain" description="Sigma-54 factor interaction" evidence="5">
    <location>
        <begin position="398"/>
        <end position="469"/>
    </location>
</feature>
<dbReference type="InterPro" id="IPR003593">
    <property type="entry name" value="AAA+_ATPase"/>
</dbReference>
<reference evidence="6 7" key="1">
    <citation type="submission" date="2017-01" db="EMBL/GenBank/DDBJ databases">
        <authorList>
            <person name="Mah S.A."/>
            <person name="Swanson W.J."/>
            <person name="Moy G.W."/>
            <person name="Vacquier V.D."/>
        </authorList>
    </citation>
    <scope>NUCLEOTIDE SEQUENCE [LARGE SCALE GENOMIC DNA]</scope>
    <source>
        <strain evidence="6 7">CPCC 203464</strain>
    </source>
</reference>
<accession>A0A1N7DK91</accession>
<protein>
    <submittedName>
        <fullName evidence="6">Transcriptional regulator of acetoin/glycerol metabolism</fullName>
    </submittedName>
</protein>
<evidence type="ECO:0000256" key="1">
    <source>
        <dbReference type="ARBA" id="ARBA00022741"/>
    </source>
</evidence>
<dbReference type="PROSITE" id="PS50045">
    <property type="entry name" value="SIGMA54_INTERACT_4"/>
    <property type="match status" value="1"/>
</dbReference>
<keyword evidence="4" id="KW-0804">Transcription</keyword>
<gene>
    <name evidence="6" type="ORF">SAMN05445060_0706</name>
</gene>
<evidence type="ECO:0000256" key="4">
    <source>
        <dbReference type="ARBA" id="ARBA00023163"/>
    </source>
</evidence>
<sequence>MVGELRPEIALGWRRSQMSGLDPGMEVREPRLFEVDRHSRLIHAAKPVLTSMVRELDDTRFSILLADHSARIVDRRLSNRTLHRHLDRVKAIPGAQYIEELSGTNSLSTAFELRKPISVAGDEHFLEALRVFCCYGAPIIHPITRRLEGVLDVTGPVADQSNLLGPFLMRAVRDIEQRLHEGSRLSEQRLFADFQSESARNKNALVLFGENLALSNAAAMDLISSDDNPLLQAIAAEVDGSSRLTRSVSLTSGRDVDIHARLVADSRDGVIMEVVPRQRQPARRAIRDVDTGRPTRRCVLVTGPPGSGRSTRAREMAGNSAVAVDLADDDGHLREQLVSVFADSAVLILDNVHAADASTVTYVRHALSSARPTVIIVCGSVEELSEEHQALAATADETVELPHLRDIGHTFATTVQAMVSEVAASNLAEPASRTGSQLRMTPSALAVLAEQDWPGNLAELARVVRVAARGRSCGDITADDLPESHRRRPARGLTPLERAERATISAAMAEHGGNKVAVAHALGIGRNTLYQRLRYYRLVN</sequence>
<organism evidence="6 7">
    <name type="scientific">Williamsia sterculiae</name>
    <dbReference type="NCBI Taxonomy" id="1344003"/>
    <lineage>
        <taxon>Bacteria</taxon>
        <taxon>Bacillati</taxon>
        <taxon>Actinomycetota</taxon>
        <taxon>Actinomycetes</taxon>
        <taxon>Mycobacteriales</taxon>
        <taxon>Nocardiaceae</taxon>
        <taxon>Williamsia</taxon>
    </lineage>
</organism>
<dbReference type="PRINTS" id="PR01590">
    <property type="entry name" value="HTHFIS"/>
</dbReference>
<evidence type="ECO:0000256" key="2">
    <source>
        <dbReference type="ARBA" id="ARBA00022840"/>
    </source>
</evidence>
<keyword evidence="1" id="KW-0547">Nucleotide-binding</keyword>
<dbReference type="InterPro" id="IPR009057">
    <property type="entry name" value="Homeodomain-like_sf"/>
</dbReference>
<evidence type="ECO:0000259" key="5">
    <source>
        <dbReference type="PROSITE" id="PS50045"/>
    </source>
</evidence>
<dbReference type="AlphaFoldDB" id="A0A1N7DK91"/>
<dbReference type="Gene3D" id="1.10.8.60">
    <property type="match status" value="1"/>
</dbReference>
<dbReference type="GO" id="GO:0006355">
    <property type="term" value="P:regulation of DNA-templated transcription"/>
    <property type="evidence" value="ECO:0007669"/>
    <property type="project" value="InterPro"/>
</dbReference>
<dbReference type="Pfam" id="PF25601">
    <property type="entry name" value="AAA_lid_14"/>
    <property type="match status" value="1"/>
</dbReference>
<dbReference type="InterPro" id="IPR027417">
    <property type="entry name" value="P-loop_NTPase"/>
</dbReference>
<dbReference type="GO" id="GO:0005524">
    <property type="term" value="F:ATP binding"/>
    <property type="evidence" value="ECO:0007669"/>
    <property type="project" value="UniProtKB-KW"/>
</dbReference>
<dbReference type="InterPro" id="IPR002197">
    <property type="entry name" value="HTH_Fis"/>
</dbReference>
<dbReference type="InterPro" id="IPR002078">
    <property type="entry name" value="Sigma_54_int"/>
</dbReference>
<dbReference type="Pfam" id="PF02954">
    <property type="entry name" value="HTH_8"/>
    <property type="match status" value="1"/>
</dbReference>
<dbReference type="Gene3D" id="3.40.50.300">
    <property type="entry name" value="P-loop containing nucleotide triphosphate hydrolases"/>
    <property type="match status" value="1"/>
</dbReference>
<dbReference type="STRING" id="1344003.SAMN05445060_0706"/>
<dbReference type="PANTHER" id="PTHR32071">
    <property type="entry name" value="TRANSCRIPTIONAL REGULATORY PROTEIN"/>
    <property type="match status" value="1"/>
</dbReference>
<proteinExistence type="predicted"/>
<dbReference type="Gene3D" id="1.10.10.60">
    <property type="entry name" value="Homeodomain-like"/>
    <property type="match status" value="1"/>
</dbReference>
<dbReference type="Proteomes" id="UP000186218">
    <property type="component" value="Unassembled WGS sequence"/>
</dbReference>
<keyword evidence="3" id="KW-0805">Transcription regulation</keyword>
<dbReference type="SUPFAM" id="SSF52540">
    <property type="entry name" value="P-loop containing nucleoside triphosphate hydrolases"/>
    <property type="match status" value="1"/>
</dbReference>
<dbReference type="SUPFAM" id="SSF46689">
    <property type="entry name" value="Homeodomain-like"/>
    <property type="match status" value="1"/>
</dbReference>
<dbReference type="Gene3D" id="3.30.450.40">
    <property type="match status" value="1"/>
</dbReference>
<evidence type="ECO:0000313" key="6">
    <source>
        <dbReference type="EMBL" id="SIR76283.1"/>
    </source>
</evidence>
<name>A0A1N7DK91_9NOCA</name>
<keyword evidence="7" id="KW-1185">Reference proteome</keyword>
<evidence type="ECO:0000313" key="7">
    <source>
        <dbReference type="Proteomes" id="UP000186218"/>
    </source>
</evidence>
<dbReference type="InterPro" id="IPR029016">
    <property type="entry name" value="GAF-like_dom_sf"/>
</dbReference>
<dbReference type="EMBL" id="FTNT01000002">
    <property type="protein sequence ID" value="SIR76283.1"/>
    <property type="molecule type" value="Genomic_DNA"/>
</dbReference>
<dbReference type="InterPro" id="IPR058031">
    <property type="entry name" value="AAA_lid_NorR"/>
</dbReference>
<evidence type="ECO:0000256" key="3">
    <source>
        <dbReference type="ARBA" id="ARBA00023015"/>
    </source>
</evidence>
<dbReference type="SMART" id="SM00382">
    <property type="entry name" value="AAA"/>
    <property type="match status" value="1"/>
</dbReference>